<dbReference type="EMBL" id="SLVJ01000033">
    <property type="protein sequence ID" value="TCM60446.1"/>
    <property type="molecule type" value="Genomic_DNA"/>
</dbReference>
<evidence type="ECO:0000256" key="2">
    <source>
        <dbReference type="ARBA" id="ARBA00022723"/>
    </source>
</evidence>
<evidence type="ECO:0000313" key="7">
    <source>
        <dbReference type="Proteomes" id="UP000294963"/>
    </source>
</evidence>
<dbReference type="GO" id="GO:0004065">
    <property type="term" value="F:arylsulfatase activity"/>
    <property type="evidence" value="ECO:0007669"/>
    <property type="project" value="TreeGrafter"/>
</dbReference>
<keyword evidence="2" id="KW-0479">Metal-binding</keyword>
<protein>
    <submittedName>
        <fullName evidence="6">Arylsulfatase</fullName>
    </submittedName>
</protein>
<evidence type="ECO:0000256" key="3">
    <source>
        <dbReference type="ARBA" id="ARBA00022801"/>
    </source>
</evidence>
<dbReference type="SUPFAM" id="SSF53649">
    <property type="entry name" value="Alkaline phosphatase-like"/>
    <property type="match status" value="1"/>
</dbReference>
<comment type="similarity">
    <text evidence="1">Belongs to the sulfatase family.</text>
</comment>
<evidence type="ECO:0000313" key="6">
    <source>
        <dbReference type="EMBL" id="TCM60446.1"/>
    </source>
</evidence>
<proteinExistence type="inferred from homology"/>
<dbReference type="OrthoDB" id="9803751at2"/>
<name>A0A4R1XBY7_ACICA</name>
<evidence type="ECO:0000256" key="1">
    <source>
        <dbReference type="ARBA" id="ARBA00008779"/>
    </source>
</evidence>
<keyword evidence="3" id="KW-0378">Hydrolase</keyword>
<dbReference type="PANTHER" id="PTHR42693:SF33">
    <property type="entry name" value="ARYLSULFATASE"/>
    <property type="match status" value="1"/>
</dbReference>
<sequence>MNTQTEPRPNILLIVADDLGFSDIGAFGGEIKTPNLDRLALDGLRFTNFHTASTCSPTRSMLLSGTDHHLAGLGTMAEALTPELEGKEGYEGVLNHRVAPLPALLQDAGYYTLMSGKWHLGLSPEHFPSQKGFEKSFALLPGAANHYLFEADMPKDEIPELLKKTRGLYSEDDAFAAELPQGFYSSDYFTTRLLEFLQDDVTRQDRPFFAYLPFSAPHWPLQAPEQDVARYQGQYAEGPEKLRQTRLKNLKRLKLIDPQTSVHPVLARTPYWDNLDQAGKDRSARTMEVYAGMVDRMDQNIGRVIDYLEQTDQFENTIIIFLSDNGAEGAQLEALPVFGGNLDQLIAEYYDNSLDNIGRGNSYVWYGEHWAQAATAPSRLYKAHTSEGGIRTVSFLHYPKFKRQKQISHDFVTVMDILPTLLDYLDIQHPITEYKGHALAPLRGKSFLGYLQEIQDYIHDENHITGWELFGQKALRKGDWKALFIPAPNGPNRWQLYNLKNDQGEVNDLAELHADKLAELLQDWAEYVKANGVIENIPSRQLLHNAKDRSFY</sequence>
<gene>
    <name evidence="6" type="ORF">EC844_1336</name>
</gene>
<dbReference type="InterPro" id="IPR050738">
    <property type="entry name" value="Sulfatase"/>
</dbReference>
<dbReference type="PANTHER" id="PTHR42693">
    <property type="entry name" value="ARYLSULFATASE FAMILY MEMBER"/>
    <property type="match status" value="1"/>
</dbReference>
<organism evidence="6 7">
    <name type="scientific">Acinetobacter calcoaceticus</name>
    <dbReference type="NCBI Taxonomy" id="471"/>
    <lineage>
        <taxon>Bacteria</taxon>
        <taxon>Pseudomonadati</taxon>
        <taxon>Pseudomonadota</taxon>
        <taxon>Gammaproteobacteria</taxon>
        <taxon>Moraxellales</taxon>
        <taxon>Moraxellaceae</taxon>
        <taxon>Acinetobacter</taxon>
        <taxon>Acinetobacter calcoaceticus/baumannii complex</taxon>
    </lineage>
</organism>
<dbReference type="Gene3D" id="3.40.720.10">
    <property type="entry name" value="Alkaline Phosphatase, subunit A"/>
    <property type="match status" value="1"/>
</dbReference>
<dbReference type="AlphaFoldDB" id="A0A4R1XBY7"/>
<keyword evidence="4" id="KW-0106">Calcium</keyword>
<accession>A0A4R1XBY7</accession>
<dbReference type="Proteomes" id="UP000294963">
    <property type="component" value="Unassembled WGS sequence"/>
</dbReference>
<dbReference type="Gene3D" id="3.30.1120.10">
    <property type="match status" value="1"/>
</dbReference>
<evidence type="ECO:0000259" key="5">
    <source>
        <dbReference type="Pfam" id="PF00884"/>
    </source>
</evidence>
<reference evidence="6 7" key="1">
    <citation type="submission" date="2019-03" db="EMBL/GenBank/DDBJ databases">
        <title>Genomic analyses of the natural microbiome of Caenorhabditis elegans.</title>
        <authorList>
            <person name="Samuel B."/>
        </authorList>
    </citation>
    <scope>NUCLEOTIDE SEQUENCE [LARGE SCALE GENOMIC DNA]</scope>
    <source>
        <strain evidence="6 7">JUb89</strain>
    </source>
</reference>
<dbReference type="Pfam" id="PF00884">
    <property type="entry name" value="Sulfatase"/>
    <property type="match status" value="1"/>
</dbReference>
<dbReference type="InterPro" id="IPR017850">
    <property type="entry name" value="Alkaline_phosphatase_core_sf"/>
</dbReference>
<keyword evidence="7" id="KW-1185">Reference proteome</keyword>
<feature type="domain" description="Sulfatase N-terminal" evidence="5">
    <location>
        <begin position="9"/>
        <end position="427"/>
    </location>
</feature>
<dbReference type="InterPro" id="IPR024607">
    <property type="entry name" value="Sulfatase_CS"/>
</dbReference>
<evidence type="ECO:0000256" key="4">
    <source>
        <dbReference type="ARBA" id="ARBA00022837"/>
    </source>
</evidence>
<dbReference type="PROSITE" id="PS00149">
    <property type="entry name" value="SULFATASE_2"/>
    <property type="match status" value="1"/>
</dbReference>
<dbReference type="InterPro" id="IPR000917">
    <property type="entry name" value="Sulfatase_N"/>
</dbReference>
<comment type="caution">
    <text evidence="6">The sequence shown here is derived from an EMBL/GenBank/DDBJ whole genome shotgun (WGS) entry which is preliminary data.</text>
</comment>
<dbReference type="CDD" id="cd16025">
    <property type="entry name" value="PAS_like"/>
    <property type="match status" value="1"/>
</dbReference>
<dbReference type="GO" id="GO:0046872">
    <property type="term" value="F:metal ion binding"/>
    <property type="evidence" value="ECO:0007669"/>
    <property type="project" value="UniProtKB-KW"/>
</dbReference>